<name>A0A7V3PUC6_UNCW3</name>
<dbReference type="PANTHER" id="PTHR11808">
    <property type="entry name" value="TRANS-SULFURATION ENZYME FAMILY MEMBER"/>
    <property type="match status" value="1"/>
</dbReference>
<dbReference type="Gene3D" id="3.90.1150.10">
    <property type="entry name" value="Aspartate Aminotransferase, domain 1"/>
    <property type="match status" value="1"/>
</dbReference>
<dbReference type="Pfam" id="PF01053">
    <property type="entry name" value="Cys_Met_Meta_PP"/>
    <property type="match status" value="1"/>
</dbReference>
<keyword evidence="5" id="KW-0808">Transferase</keyword>
<comment type="similarity">
    <text evidence="4">Belongs to the trans-sulfuration enzymes family.</text>
</comment>
<dbReference type="GO" id="GO:0005737">
    <property type="term" value="C:cytoplasm"/>
    <property type="evidence" value="ECO:0007669"/>
    <property type="project" value="TreeGrafter"/>
</dbReference>
<dbReference type="GO" id="GO:0016846">
    <property type="term" value="F:carbon-sulfur lyase activity"/>
    <property type="evidence" value="ECO:0007669"/>
    <property type="project" value="TreeGrafter"/>
</dbReference>
<reference evidence="5" key="1">
    <citation type="journal article" date="2020" name="mSystems">
        <title>Genome- and Community-Level Interaction Insights into Carbon Utilization and Element Cycling Functions of Hydrothermarchaeota in Hydrothermal Sediment.</title>
        <authorList>
            <person name="Zhou Z."/>
            <person name="Liu Y."/>
            <person name="Xu W."/>
            <person name="Pan J."/>
            <person name="Luo Z.H."/>
            <person name="Li M."/>
        </authorList>
    </citation>
    <scope>NUCLEOTIDE SEQUENCE [LARGE SCALE GENOMIC DNA]</scope>
    <source>
        <strain evidence="5">SpSt-914</strain>
    </source>
</reference>
<dbReference type="PIRSF" id="PIRSF001434">
    <property type="entry name" value="CGS"/>
    <property type="match status" value="1"/>
</dbReference>
<dbReference type="EMBL" id="DTMZ01000140">
    <property type="protein sequence ID" value="HGD13567.1"/>
    <property type="molecule type" value="Genomic_DNA"/>
</dbReference>
<comment type="caution">
    <text evidence="5">The sequence shown here is derived from an EMBL/GenBank/DDBJ whole genome shotgun (WGS) entry which is preliminary data.</text>
</comment>
<organism evidence="5">
    <name type="scientific">candidate division WOR-3 bacterium</name>
    <dbReference type="NCBI Taxonomy" id="2052148"/>
    <lineage>
        <taxon>Bacteria</taxon>
        <taxon>Bacteria division WOR-3</taxon>
    </lineage>
</organism>
<evidence type="ECO:0000256" key="2">
    <source>
        <dbReference type="ARBA" id="ARBA00022898"/>
    </source>
</evidence>
<dbReference type="InterPro" id="IPR000277">
    <property type="entry name" value="Cys/Met-Metab_PyrdxlP-dep_enz"/>
</dbReference>
<proteinExistence type="inferred from homology"/>
<dbReference type="GO" id="GO:0030170">
    <property type="term" value="F:pyridoxal phosphate binding"/>
    <property type="evidence" value="ECO:0007669"/>
    <property type="project" value="InterPro"/>
</dbReference>
<dbReference type="InterPro" id="IPR015424">
    <property type="entry name" value="PyrdxlP-dep_Trfase"/>
</dbReference>
<feature type="modified residue" description="N6-(pyridoxal phosphate)lysine" evidence="3">
    <location>
        <position position="253"/>
    </location>
</feature>
<gene>
    <name evidence="5" type="ORF">ENX16_05780</name>
</gene>
<dbReference type="InterPro" id="IPR015421">
    <property type="entry name" value="PyrdxlP-dep_Trfase_major"/>
</dbReference>
<evidence type="ECO:0000256" key="4">
    <source>
        <dbReference type="RuleBase" id="RU362118"/>
    </source>
</evidence>
<protein>
    <submittedName>
        <fullName evidence="5">O-acetylhomoserine aminocarboxypropyltransferase/cysteine synthase</fullName>
    </submittedName>
</protein>
<dbReference type="Gene3D" id="3.40.640.10">
    <property type="entry name" value="Type I PLP-dependent aspartate aminotransferase-like (Major domain)"/>
    <property type="match status" value="1"/>
</dbReference>
<dbReference type="GO" id="GO:0016740">
    <property type="term" value="F:transferase activity"/>
    <property type="evidence" value="ECO:0007669"/>
    <property type="project" value="UniProtKB-KW"/>
</dbReference>
<evidence type="ECO:0000313" key="5">
    <source>
        <dbReference type="EMBL" id="HGD13567.1"/>
    </source>
</evidence>
<evidence type="ECO:0000256" key="3">
    <source>
        <dbReference type="PIRSR" id="PIRSR001434-2"/>
    </source>
</evidence>
<evidence type="ECO:0000256" key="1">
    <source>
        <dbReference type="ARBA" id="ARBA00001933"/>
    </source>
</evidence>
<keyword evidence="2 3" id="KW-0663">Pyridoxal phosphate</keyword>
<sequence length="458" mass="51397">MNKSTPAGRGLDRYREAAKEFLAERQARWQRAKRMKFDTIAVHGLYTVAEALEKNQGAIIEPLFLASAQAYRDADELEAALSYQIPTWCYTRIHNPTLGYLEDTLALLETYGADIDASCCVYSSGMAAIENVTDTLLVRLGNEPINFVSQCQIYGGTFQQFNVRKFQERGIEVRWVLKPEDINEWRKKIDKTTRFLYAETPSNPGLQFFDLKPVIELAHEYGIPCVVDSTIASPALLRPLILGADIVIHSATKVMSSSGMGMAGAVIARKPIVTRIPNEELKADFALYLKRYPQRDQGGCLHPFQALMTLNDLRDLRHRVDLLSRNALKVAQFLEAHPRVQEVSYLGLKNHPLYAVATRYLKLADSNENRYTHLLAFRPKGGPEATRQVFDRFQLIYRATDLGRIKSVATIPAISTHLLQGEECREMACIPPDLIRLSVGGEDPADIIADLDQALSGK</sequence>
<dbReference type="InterPro" id="IPR015422">
    <property type="entry name" value="PyrdxlP-dep_Trfase_small"/>
</dbReference>
<dbReference type="GO" id="GO:0019346">
    <property type="term" value="P:transsulfuration"/>
    <property type="evidence" value="ECO:0007669"/>
    <property type="project" value="InterPro"/>
</dbReference>
<accession>A0A7V3PUC6</accession>
<dbReference type="SUPFAM" id="SSF53383">
    <property type="entry name" value="PLP-dependent transferases"/>
    <property type="match status" value="1"/>
</dbReference>
<dbReference type="AlphaFoldDB" id="A0A7V3PUC6"/>
<comment type="cofactor">
    <cofactor evidence="1 4">
        <name>pyridoxal 5'-phosphate</name>
        <dbReference type="ChEBI" id="CHEBI:597326"/>
    </cofactor>
</comment>